<reference evidence="1" key="1">
    <citation type="submission" date="2020-07" db="EMBL/GenBank/DDBJ databases">
        <title>Clarias magur genome sequencing, assembly and annotation.</title>
        <authorList>
            <person name="Kushwaha B."/>
            <person name="Kumar R."/>
            <person name="Das P."/>
            <person name="Joshi C.G."/>
            <person name="Kumar D."/>
            <person name="Nagpure N.S."/>
            <person name="Pandey M."/>
            <person name="Agarwal S."/>
            <person name="Srivastava S."/>
            <person name="Singh M."/>
            <person name="Sahoo L."/>
            <person name="Jayasankar P."/>
            <person name="Meher P.K."/>
            <person name="Koringa P.G."/>
            <person name="Iquebal M.A."/>
            <person name="Das S.P."/>
            <person name="Bit A."/>
            <person name="Patnaik S."/>
            <person name="Patel N."/>
            <person name="Shah T.M."/>
            <person name="Hinsu A."/>
            <person name="Jena J.K."/>
        </authorList>
    </citation>
    <scope>NUCLEOTIDE SEQUENCE</scope>
    <source>
        <strain evidence="1">CIFAMagur01</strain>
        <tissue evidence="1">Testis</tissue>
    </source>
</reference>
<gene>
    <name evidence="1" type="ORF">DAT39_003143</name>
</gene>
<organism evidence="1 2">
    <name type="scientific">Clarias magur</name>
    <name type="common">Asian catfish</name>
    <name type="synonym">Macropteronotus magur</name>
    <dbReference type="NCBI Taxonomy" id="1594786"/>
    <lineage>
        <taxon>Eukaryota</taxon>
        <taxon>Metazoa</taxon>
        <taxon>Chordata</taxon>
        <taxon>Craniata</taxon>
        <taxon>Vertebrata</taxon>
        <taxon>Euteleostomi</taxon>
        <taxon>Actinopterygii</taxon>
        <taxon>Neopterygii</taxon>
        <taxon>Teleostei</taxon>
        <taxon>Ostariophysi</taxon>
        <taxon>Siluriformes</taxon>
        <taxon>Clariidae</taxon>
        <taxon>Clarias</taxon>
    </lineage>
</organism>
<sequence>MVVSTTRSHQPAHSSMTTLSIISLVVENFSCSQWPANAKMSIKLCTGGLSAFSTM</sequence>
<protein>
    <submittedName>
        <fullName evidence="1">Uncharacterized protein</fullName>
    </submittedName>
</protein>
<dbReference type="AlphaFoldDB" id="A0A8J4U634"/>
<comment type="caution">
    <text evidence="1">The sequence shown here is derived from an EMBL/GenBank/DDBJ whole genome shotgun (WGS) entry which is preliminary data.</text>
</comment>
<dbReference type="EMBL" id="QNUK01000025">
    <property type="protein sequence ID" value="KAF5907030.1"/>
    <property type="molecule type" value="Genomic_DNA"/>
</dbReference>
<evidence type="ECO:0000313" key="2">
    <source>
        <dbReference type="Proteomes" id="UP000727407"/>
    </source>
</evidence>
<dbReference type="Proteomes" id="UP000727407">
    <property type="component" value="Unassembled WGS sequence"/>
</dbReference>
<feature type="non-terminal residue" evidence="1">
    <location>
        <position position="55"/>
    </location>
</feature>
<proteinExistence type="predicted"/>
<keyword evidence="2" id="KW-1185">Reference proteome</keyword>
<name>A0A8J4U634_CLAMG</name>
<accession>A0A8J4U634</accession>
<evidence type="ECO:0000313" key="1">
    <source>
        <dbReference type="EMBL" id="KAF5907030.1"/>
    </source>
</evidence>